<dbReference type="EMBL" id="ML977156">
    <property type="protein sequence ID" value="KAF1986685.1"/>
    <property type="molecule type" value="Genomic_DNA"/>
</dbReference>
<evidence type="ECO:0000313" key="2">
    <source>
        <dbReference type="EMBL" id="KAF1986685.1"/>
    </source>
</evidence>
<protein>
    <submittedName>
        <fullName evidence="2">Uncharacterized protein</fullName>
    </submittedName>
</protein>
<feature type="region of interest" description="Disordered" evidence="1">
    <location>
        <begin position="56"/>
        <end position="75"/>
    </location>
</feature>
<feature type="region of interest" description="Disordered" evidence="1">
    <location>
        <begin position="166"/>
        <end position="195"/>
    </location>
</feature>
<dbReference type="AlphaFoldDB" id="A0A6G1H0H7"/>
<proteinExistence type="predicted"/>
<organism evidence="2 3">
    <name type="scientific">Aulographum hederae CBS 113979</name>
    <dbReference type="NCBI Taxonomy" id="1176131"/>
    <lineage>
        <taxon>Eukaryota</taxon>
        <taxon>Fungi</taxon>
        <taxon>Dikarya</taxon>
        <taxon>Ascomycota</taxon>
        <taxon>Pezizomycotina</taxon>
        <taxon>Dothideomycetes</taxon>
        <taxon>Pleosporomycetidae</taxon>
        <taxon>Aulographales</taxon>
        <taxon>Aulographaceae</taxon>
    </lineage>
</organism>
<sequence>MWIVDGFGGRQQQHRVGRSADAYIPYLYIQDHACEGQYRYTIAGRAENNLEMELRRREAEGDTDTDTQLSSVGQVHPTQWDDCETAEASTGLLCDTNPPGSCLTASVCPAVSTIGPSVHLSPPSLPSCEHVLRGEYLFLVSSVSSVACPVPVISSPPGSIPIPIPIPRSHATPRSCSEARPGAHQPRRQPGCQQLTSSLAGLPDVLQEEEHLAQESSVRSQN</sequence>
<evidence type="ECO:0000313" key="3">
    <source>
        <dbReference type="Proteomes" id="UP000800041"/>
    </source>
</evidence>
<gene>
    <name evidence="2" type="ORF">K402DRAFT_404382</name>
</gene>
<feature type="compositionally biased region" description="Polar residues" evidence="1">
    <location>
        <begin position="66"/>
        <end position="75"/>
    </location>
</feature>
<name>A0A6G1H0H7_9PEZI</name>
<accession>A0A6G1H0H7</accession>
<dbReference type="Proteomes" id="UP000800041">
    <property type="component" value="Unassembled WGS sequence"/>
</dbReference>
<keyword evidence="3" id="KW-1185">Reference proteome</keyword>
<reference evidence="2" key="1">
    <citation type="journal article" date="2020" name="Stud. Mycol.">
        <title>101 Dothideomycetes genomes: a test case for predicting lifestyles and emergence of pathogens.</title>
        <authorList>
            <person name="Haridas S."/>
            <person name="Albert R."/>
            <person name="Binder M."/>
            <person name="Bloem J."/>
            <person name="Labutti K."/>
            <person name="Salamov A."/>
            <person name="Andreopoulos B."/>
            <person name="Baker S."/>
            <person name="Barry K."/>
            <person name="Bills G."/>
            <person name="Bluhm B."/>
            <person name="Cannon C."/>
            <person name="Castanera R."/>
            <person name="Culley D."/>
            <person name="Daum C."/>
            <person name="Ezra D."/>
            <person name="Gonzalez J."/>
            <person name="Henrissat B."/>
            <person name="Kuo A."/>
            <person name="Liang C."/>
            <person name="Lipzen A."/>
            <person name="Lutzoni F."/>
            <person name="Magnuson J."/>
            <person name="Mondo S."/>
            <person name="Nolan M."/>
            <person name="Ohm R."/>
            <person name="Pangilinan J."/>
            <person name="Park H.-J."/>
            <person name="Ramirez L."/>
            <person name="Alfaro M."/>
            <person name="Sun H."/>
            <person name="Tritt A."/>
            <person name="Yoshinaga Y."/>
            <person name="Zwiers L.-H."/>
            <person name="Turgeon B."/>
            <person name="Goodwin S."/>
            <person name="Spatafora J."/>
            <person name="Crous P."/>
            <person name="Grigoriev I."/>
        </authorList>
    </citation>
    <scope>NUCLEOTIDE SEQUENCE</scope>
    <source>
        <strain evidence="2">CBS 113979</strain>
    </source>
</reference>
<evidence type="ECO:0000256" key="1">
    <source>
        <dbReference type="SAM" id="MobiDB-lite"/>
    </source>
</evidence>